<evidence type="ECO:0000313" key="2">
    <source>
        <dbReference type="EMBL" id="RIX32329.1"/>
    </source>
</evidence>
<dbReference type="Pfam" id="PF13432">
    <property type="entry name" value="TPR_16"/>
    <property type="match status" value="1"/>
</dbReference>
<dbReference type="InterPro" id="IPR019734">
    <property type="entry name" value="TPR_rpt"/>
</dbReference>
<evidence type="ECO:0000313" key="3">
    <source>
        <dbReference type="Proteomes" id="UP000285023"/>
    </source>
</evidence>
<dbReference type="RefSeq" id="WP_119532167.1">
    <property type="nucleotide sequence ID" value="NZ_QXTF01000001.1"/>
</dbReference>
<protein>
    <submittedName>
        <fullName evidence="2">Uncharacterized protein</fullName>
    </submittedName>
</protein>
<reference evidence="2 3" key="1">
    <citation type="submission" date="2018-09" db="EMBL/GenBank/DDBJ databases">
        <title>Sphingomonas sp. DAC4.</title>
        <authorList>
            <person name="Seo T."/>
        </authorList>
    </citation>
    <scope>NUCLEOTIDE SEQUENCE [LARGE SCALE GENOMIC DNA]</scope>
    <source>
        <strain evidence="2 3">DAC4</strain>
    </source>
</reference>
<organism evidence="2 3">
    <name type="scientific">Sphingomonas edaphi</name>
    <dbReference type="NCBI Taxonomy" id="2315689"/>
    <lineage>
        <taxon>Bacteria</taxon>
        <taxon>Pseudomonadati</taxon>
        <taxon>Pseudomonadota</taxon>
        <taxon>Alphaproteobacteria</taxon>
        <taxon>Sphingomonadales</taxon>
        <taxon>Sphingomonadaceae</taxon>
        <taxon>Sphingomonas</taxon>
    </lineage>
</organism>
<dbReference type="SUPFAM" id="SSF48452">
    <property type="entry name" value="TPR-like"/>
    <property type="match status" value="1"/>
</dbReference>
<sequence>MQQVSDPTATYRQIVAALDTPAAGAMLNDADALVRLGPDEPRFHYVRGMILRHLDRRDEAIPSLRRAVALAPGEHLLWHGLARTLMEAGLPSVEEYGRALQLRPGDGPMIEGMTAALVAKGDAEAALRGLEQIVRRSPTWADGQKLLAQMRWMSGEREGFDRGFDEALRQHPRDYGLRYEQILALTHADQWEKLRIVVERGRAAMGELPLFAVNEAVALSELGETEAAEQMFERFDDSADSSVAVRHIRNLLRLGRLDVANAVLEPWLKGDHAQTFWPYAATIWRMTDDPRWDWLEGDERFVGVYDIAGRLPALDVLAEKLRSLHRAPGQLVDQSVRGGTQTDGNLFHLIDPVIVQLRETIREVVAEHVAQLPPTDPGHPLLRTARSPIQFSGAWSVRLTAGGHHSNHVHPMGWLSSALYIVVPPSVAGDAQAGWLNLGEPHAQLGLDLPPFRMVEPKPGRLALFPSTMWHGTSKFPAGERMTVAFDVAMPSGSAS</sequence>
<dbReference type="InterPro" id="IPR011990">
    <property type="entry name" value="TPR-like_helical_dom_sf"/>
</dbReference>
<dbReference type="EMBL" id="QXTF01000001">
    <property type="protein sequence ID" value="RIX32329.1"/>
    <property type="molecule type" value="Genomic_DNA"/>
</dbReference>
<gene>
    <name evidence="2" type="ORF">D3M59_05090</name>
</gene>
<dbReference type="Proteomes" id="UP000285023">
    <property type="component" value="Unassembled WGS sequence"/>
</dbReference>
<keyword evidence="3" id="KW-1185">Reference proteome</keyword>
<dbReference type="OrthoDB" id="9783136at2"/>
<feature type="repeat" description="TPR" evidence="1">
    <location>
        <begin position="41"/>
        <end position="74"/>
    </location>
</feature>
<dbReference type="InterPro" id="IPR012668">
    <property type="entry name" value="CHP02466"/>
</dbReference>
<comment type="caution">
    <text evidence="2">The sequence shown here is derived from an EMBL/GenBank/DDBJ whole genome shotgun (WGS) entry which is preliminary data.</text>
</comment>
<dbReference type="Gene3D" id="1.25.40.10">
    <property type="entry name" value="Tetratricopeptide repeat domain"/>
    <property type="match status" value="1"/>
</dbReference>
<proteinExistence type="predicted"/>
<keyword evidence="1" id="KW-0802">TPR repeat</keyword>
<dbReference type="Gene3D" id="2.60.120.620">
    <property type="entry name" value="q2cbj1_9rhob like domain"/>
    <property type="match status" value="1"/>
</dbReference>
<name>A0A418Q336_9SPHN</name>
<evidence type="ECO:0000256" key="1">
    <source>
        <dbReference type="PROSITE-ProRule" id="PRU00339"/>
    </source>
</evidence>
<dbReference type="PROSITE" id="PS50005">
    <property type="entry name" value="TPR"/>
    <property type="match status" value="1"/>
</dbReference>
<dbReference type="Pfam" id="PF13759">
    <property type="entry name" value="2OG-FeII_Oxy_5"/>
    <property type="match status" value="1"/>
</dbReference>
<accession>A0A418Q336</accession>
<dbReference type="AlphaFoldDB" id="A0A418Q336"/>